<evidence type="ECO:0000256" key="2">
    <source>
        <dbReference type="ARBA" id="ARBA00022898"/>
    </source>
</evidence>
<dbReference type="SUPFAM" id="SSF51419">
    <property type="entry name" value="PLP-binding barrel"/>
    <property type="match status" value="1"/>
</dbReference>
<evidence type="ECO:0000256" key="1">
    <source>
        <dbReference type="ARBA" id="ARBA00001933"/>
    </source>
</evidence>
<accession>A0A074KX65</accession>
<dbReference type="EMBL" id="JMIH01000021">
    <property type="protein sequence ID" value="KEO73549.1"/>
    <property type="molecule type" value="Genomic_DNA"/>
</dbReference>
<keyword evidence="5" id="KW-1185">Reference proteome</keyword>
<evidence type="ECO:0000313" key="4">
    <source>
        <dbReference type="EMBL" id="KEO73549.1"/>
    </source>
</evidence>
<comment type="caution">
    <text evidence="4">The sequence shown here is derived from an EMBL/GenBank/DDBJ whole genome shotgun (WGS) entry which is preliminary data.</text>
</comment>
<evidence type="ECO:0000259" key="3">
    <source>
        <dbReference type="Pfam" id="PF02784"/>
    </source>
</evidence>
<dbReference type="RefSeq" id="WP_051719979.1">
    <property type="nucleotide sequence ID" value="NZ_JMIH01000021.1"/>
</dbReference>
<keyword evidence="2" id="KW-0663">Pyridoxal phosphate</keyword>
<dbReference type="Pfam" id="PF02784">
    <property type="entry name" value="Orn_Arg_deC_N"/>
    <property type="match status" value="1"/>
</dbReference>
<proteinExistence type="predicted"/>
<name>A0A074KX65_9BACT</name>
<dbReference type="GO" id="GO:0009089">
    <property type="term" value="P:lysine biosynthetic process via diaminopimelate"/>
    <property type="evidence" value="ECO:0007669"/>
    <property type="project" value="TreeGrafter"/>
</dbReference>
<dbReference type="AlphaFoldDB" id="A0A074KX65"/>
<comment type="cofactor">
    <cofactor evidence="1">
        <name>pyridoxal 5'-phosphate</name>
        <dbReference type="ChEBI" id="CHEBI:597326"/>
    </cofactor>
</comment>
<sequence>MTLPLLTPIKHQWIKSFTKKSDQIKELIERYHSPINVHHMAPFEENYKEFSDVFNQYDLAHKIYFARKANKSIAFVKEAKRLDFGVDTASFKELSQCLEVGIPSENIALTAAVKEERLVRLAIENKVPIVIDNLDECALVQQVAEQLNKKVKVGIRIGGFLYEGKPLYSRFGFPPNEVVRMISENLGSRGKFNHLEFSGFHFHLNGYSPSQRAEAIIQTLTCVDELKSLNIPTQFIDIGGGFLINYLEDENQWNHFHEQLRKAIKGEREEVTFRNDSLGYQLIDGNLYGDAKVYPYYNDKPRAKFLKEILIYQDEYGTPVHSLLKNHNIEVRIEPGRSLLDQTGITCARVAFRKIDIAGNLLIGLEMNRTQMFSSSLDFLLDPIVLHQSSDSASEHVSGYLVGAYCLEQELILKRKIAFKQKPQIGDIVCFVNTAGYMMHFYESEAHLFDLAKNLVAVSNLDEFIVKPDEE</sequence>
<dbReference type="OrthoDB" id="9802241at2"/>
<dbReference type="InterPro" id="IPR009006">
    <property type="entry name" value="Ala_racemase/Decarboxylase_C"/>
</dbReference>
<dbReference type="PANTHER" id="PTHR43727:SF2">
    <property type="entry name" value="GROUP IV DECARBOXYLASE"/>
    <property type="match status" value="1"/>
</dbReference>
<dbReference type="Gene3D" id="2.40.37.10">
    <property type="entry name" value="Lyase, Ornithine Decarboxylase, Chain A, domain 1"/>
    <property type="match status" value="1"/>
</dbReference>
<dbReference type="STRING" id="1048983.EL17_11655"/>
<organism evidence="4 5">
    <name type="scientific">Anditalea andensis</name>
    <dbReference type="NCBI Taxonomy" id="1048983"/>
    <lineage>
        <taxon>Bacteria</taxon>
        <taxon>Pseudomonadati</taxon>
        <taxon>Bacteroidota</taxon>
        <taxon>Cytophagia</taxon>
        <taxon>Cytophagales</taxon>
        <taxon>Cytophagaceae</taxon>
        <taxon>Anditalea</taxon>
    </lineage>
</organism>
<dbReference type="SUPFAM" id="SSF50621">
    <property type="entry name" value="Alanine racemase C-terminal domain-like"/>
    <property type="match status" value="1"/>
</dbReference>
<gene>
    <name evidence="4" type="ORF">EL17_11655</name>
</gene>
<protein>
    <recommendedName>
        <fullName evidence="3">Orn/DAP/Arg decarboxylase 2 N-terminal domain-containing protein</fullName>
    </recommendedName>
</protein>
<reference evidence="4 5" key="1">
    <citation type="submission" date="2014-04" db="EMBL/GenBank/DDBJ databases">
        <title>Characterization and application of a salt tolerant electro-active bacterium.</title>
        <authorList>
            <person name="Yang L."/>
            <person name="Wei S."/>
            <person name="Tay Q.X.M."/>
        </authorList>
    </citation>
    <scope>NUCLEOTIDE SEQUENCE [LARGE SCALE GENOMIC DNA]</scope>
    <source>
        <strain evidence="4 5">LY1</strain>
    </source>
</reference>
<dbReference type="Proteomes" id="UP000027821">
    <property type="component" value="Unassembled WGS sequence"/>
</dbReference>
<feature type="domain" description="Orn/DAP/Arg decarboxylase 2 N-terminal" evidence="3">
    <location>
        <begin position="45"/>
        <end position="265"/>
    </location>
</feature>
<dbReference type="eggNOG" id="COG0019">
    <property type="taxonomic scope" value="Bacteria"/>
</dbReference>
<dbReference type="InterPro" id="IPR022644">
    <property type="entry name" value="De-COase2_N"/>
</dbReference>
<dbReference type="PANTHER" id="PTHR43727">
    <property type="entry name" value="DIAMINOPIMELATE DECARBOXYLASE"/>
    <property type="match status" value="1"/>
</dbReference>
<dbReference type="GO" id="GO:0008836">
    <property type="term" value="F:diaminopimelate decarboxylase activity"/>
    <property type="evidence" value="ECO:0007669"/>
    <property type="project" value="TreeGrafter"/>
</dbReference>
<dbReference type="InterPro" id="IPR029066">
    <property type="entry name" value="PLP-binding_barrel"/>
</dbReference>
<evidence type="ECO:0000313" key="5">
    <source>
        <dbReference type="Proteomes" id="UP000027821"/>
    </source>
</evidence>
<dbReference type="Gene3D" id="3.20.20.10">
    <property type="entry name" value="Alanine racemase"/>
    <property type="match status" value="1"/>
</dbReference>